<comment type="cofactor">
    <cofactor evidence="1">
        <name>Zn(2+)</name>
        <dbReference type="ChEBI" id="CHEBI:29105"/>
    </cofactor>
</comment>
<dbReference type="GO" id="GO:0030198">
    <property type="term" value="P:extracellular matrix organization"/>
    <property type="evidence" value="ECO:0007669"/>
    <property type="project" value="TreeGrafter"/>
</dbReference>
<dbReference type="PRINTS" id="PR00138">
    <property type="entry name" value="MATRIXIN"/>
</dbReference>
<keyword evidence="3" id="KW-0645">Protease</keyword>
<evidence type="ECO:0000313" key="10">
    <source>
        <dbReference type="EMBL" id="SMF22018.1"/>
    </source>
</evidence>
<dbReference type="PANTHER" id="PTHR10201">
    <property type="entry name" value="MATRIX METALLOPROTEINASE"/>
    <property type="match status" value="1"/>
</dbReference>
<dbReference type="PANTHER" id="PTHR10201:SF291">
    <property type="entry name" value="MATRIX METALLOPROTEINASE 1, ISOFORM C-RELATED"/>
    <property type="match status" value="1"/>
</dbReference>
<dbReference type="GO" id="GO:0030574">
    <property type="term" value="P:collagen catabolic process"/>
    <property type="evidence" value="ECO:0007669"/>
    <property type="project" value="TreeGrafter"/>
</dbReference>
<proteinExistence type="inferred from homology"/>
<gene>
    <name evidence="10" type="ORF">SAMN02745746_01939</name>
</gene>
<keyword evidence="5" id="KW-0732">Signal</keyword>
<protein>
    <submittedName>
        <fullName evidence="10">Matrixin</fullName>
    </submittedName>
</protein>
<dbReference type="InterPro" id="IPR024079">
    <property type="entry name" value="MetalloPept_cat_dom_sf"/>
</dbReference>
<evidence type="ECO:0000256" key="5">
    <source>
        <dbReference type="ARBA" id="ARBA00022729"/>
    </source>
</evidence>
<evidence type="ECO:0000256" key="6">
    <source>
        <dbReference type="ARBA" id="ARBA00022801"/>
    </source>
</evidence>
<evidence type="ECO:0000313" key="11">
    <source>
        <dbReference type="Proteomes" id="UP000192920"/>
    </source>
</evidence>
<sequence>MPHNVLVTEFVHHLHRTGLLDVNVSQGATPDEPLSPAIKAIAADLFKITGDSSFKAISEWTMIGQAQSPQLQAAIEFLTKPRCGNPKGKQSPLSIQTFGTPSGRWSRGVLTYSIDPRGCNLAAAQVTTIIDNVFAQWQAVTPFFSFSRVPSGGDILLAFAGAETDSRFGAKSGVVATGAPPEQGRIFFDNSETWTEPLLRSVGLHELGHALGLTHSNDRNSVMYPIDMTFAAIDPESQDALRMLHGWAPQVPLPDRATSDRPSLAYTGSVGLFSASYLLHMVWKGSRDDQGIYESSLVNNVWTPQEKIHGIGSTESPALTAILTGDGTTSTALLMAWRGVKGDQGLYWSTTRFGSWSPQAKVGISASSDRPALGVYPGGIYLAWKGIDGDQGIYFSTFDGNDWSPQTNMYGVGTSASPALATLNGVLYMFWKGVEGDSNLYYSSLDAGPKPIWQPQRKVAFVTSKAEGAAWQYPGTTHGPSATLRGNRILLAWKGVEGDQGIYFSLFDGNEFSGQIQVKDVGTSQGPGVCTFGAFTHMAWKGVEGDNILYWSTL</sequence>
<dbReference type="InterPro" id="IPR006026">
    <property type="entry name" value="Peptidase_Metallo"/>
</dbReference>
<dbReference type="Pfam" id="PF00413">
    <property type="entry name" value="Peptidase_M10"/>
    <property type="match status" value="1"/>
</dbReference>
<keyword evidence="6" id="KW-0378">Hydrolase</keyword>
<keyword evidence="4" id="KW-0479">Metal-binding</keyword>
<dbReference type="GO" id="GO:0031012">
    <property type="term" value="C:extracellular matrix"/>
    <property type="evidence" value="ECO:0007669"/>
    <property type="project" value="InterPro"/>
</dbReference>
<dbReference type="Gene3D" id="3.40.390.10">
    <property type="entry name" value="Collagenase (Catalytic Domain)"/>
    <property type="match status" value="1"/>
</dbReference>
<evidence type="ECO:0000259" key="9">
    <source>
        <dbReference type="SMART" id="SM00235"/>
    </source>
</evidence>
<dbReference type="GO" id="GO:0006508">
    <property type="term" value="P:proteolysis"/>
    <property type="evidence" value="ECO:0007669"/>
    <property type="project" value="UniProtKB-KW"/>
</dbReference>
<evidence type="ECO:0000256" key="4">
    <source>
        <dbReference type="ARBA" id="ARBA00022723"/>
    </source>
</evidence>
<evidence type="ECO:0000256" key="1">
    <source>
        <dbReference type="ARBA" id="ARBA00001947"/>
    </source>
</evidence>
<reference evidence="11" key="1">
    <citation type="submission" date="2017-04" db="EMBL/GenBank/DDBJ databases">
        <authorList>
            <person name="Varghese N."/>
            <person name="Submissions S."/>
        </authorList>
    </citation>
    <scope>NUCLEOTIDE SEQUENCE [LARGE SCALE GENOMIC DNA]</scope>
    <source>
        <strain evidence="11">DSM 22618</strain>
    </source>
</reference>
<keyword evidence="8" id="KW-0482">Metalloprotease</keyword>
<dbReference type="InterPro" id="IPR021190">
    <property type="entry name" value="Pept_M10A"/>
</dbReference>
<evidence type="ECO:0000256" key="3">
    <source>
        <dbReference type="ARBA" id="ARBA00022670"/>
    </source>
</evidence>
<dbReference type="SMART" id="SM00235">
    <property type="entry name" value="ZnMc"/>
    <property type="match status" value="1"/>
</dbReference>
<dbReference type="STRING" id="1123014.SAMN02745746_01939"/>
<accession>A0A1Y6BPL7</accession>
<evidence type="ECO:0000256" key="8">
    <source>
        <dbReference type="ARBA" id="ARBA00023049"/>
    </source>
</evidence>
<dbReference type="RefSeq" id="WP_143477789.1">
    <property type="nucleotide sequence ID" value="NZ_FXAG01000009.1"/>
</dbReference>
<dbReference type="GO" id="GO:0004222">
    <property type="term" value="F:metalloendopeptidase activity"/>
    <property type="evidence" value="ECO:0007669"/>
    <property type="project" value="InterPro"/>
</dbReference>
<evidence type="ECO:0000256" key="2">
    <source>
        <dbReference type="ARBA" id="ARBA00010370"/>
    </source>
</evidence>
<keyword evidence="11" id="KW-1185">Reference proteome</keyword>
<dbReference type="GO" id="GO:0008270">
    <property type="term" value="F:zinc ion binding"/>
    <property type="evidence" value="ECO:0007669"/>
    <property type="project" value="InterPro"/>
</dbReference>
<organism evidence="10 11">
    <name type="scientific">Pseudogulbenkiania subflava DSM 22618</name>
    <dbReference type="NCBI Taxonomy" id="1123014"/>
    <lineage>
        <taxon>Bacteria</taxon>
        <taxon>Pseudomonadati</taxon>
        <taxon>Pseudomonadota</taxon>
        <taxon>Betaproteobacteria</taxon>
        <taxon>Neisseriales</taxon>
        <taxon>Chromobacteriaceae</taxon>
        <taxon>Pseudogulbenkiania</taxon>
    </lineage>
</organism>
<dbReference type="SUPFAM" id="SSF55486">
    <property type="entry name" value="Metalloproteases ('zincins'), catalytic domain"/>
    <property type="match status" value="1"/>
</dbReference>
<name>A0A1Y6BPL7_9NEIS</name>
<dbReference type="InterPro" id="IPR001818">
    <property type="entry name" value="Pept_M10_metallopeptidase"/>
</dbReference>
<dbReference type="EMBL" id="FXAG01000009">
    <property type="protein sequence ID" value="SMF22018.1"/>
    <property type="molecule type" value="Genomic_DNA"/>
</dbReference>
<dbReference type="Proteomes" id="UP000192920">
    <property type="component" value="Unassembled WGS sequence"/>
</dbReference>
<dbReference type="AlphaFoldDB" id="A0A1Y6BPL7"/>
<comment type="similarity">
    <text evidence="2">Belongs to the peptidase M10A family.</text>
</comment>
<evidence type="ECO:0000256" key="7">
    <source>
        <dbReference type="ARBA" id="ARBA00022833"/>
    </source>
</evidence>
<keyword evidence="7" id="KW-0862">Zinc</keyword>
<feature type="domain" description="Peptidase metallopeptidase" evidence="9">
    <location>
        <begin position="101"/>
        <end position="247"/>
    </location>
</feature>
<dbReference type="SUPFAM" id="SSF89372">
    <property type="entry name" value="Fucose-specific lectin"/>
    <property type="match status" value="1"/>
</dbReference>